<evidence type="ECO:0000313" key="1">
    <source>
        <dbReference type="EMBL" id="MCP2160783.1"/>
    </source>
</evidence>
<dbReference type="EMBL" id="JAMTCG010000003">
    <property type="protein sequence ID" value="MCP2160783.1"/>
    <property type="molecule type" value="Genomic_DNA"/>
</dbReference>
<organism evidence="1 2">
    <name type="scientific">Williamsia serinedens</name>
    <dbReference type="NCBI Taxonomy" id="391736"/>
    <lineage>
        <taxon>Bacteria</taxon>
        <taxon>Bacillati</taxon>
        <taxon>Actinomycetota</taxon>
        <taxon>Actinomycetes</taxon>
        <taxon>Mycobacteriales</taxon>
        <taxon>Nocardiaceae</taxon>
        <taxon>Williamsia</taxon>
    </lineage>
</organism>
<proteinExistence type="predicted"/>
<comment type="caution">
    <text evidence="1">The sequence shown here is derived from an EMBL/GenBank/DDBJ whole genome shotgun (WGS) entry which is preliminary data.</text>
</comment>
<dbReference type="Proteomes" id="UP001205740">
    <property type="component" value="Unassembled WGS sequence"/>
</dbReference>
<gene>
    <name evidence="1" type="ORF">LX12_001970</name>
</gene>
<evidence type="ECO:0000313" key="2">
    <source>
        <dbReference type="Proteomes" id="UP001205740"/>
    </source>
</evidence>
<accession>A0ABT1H0L6</accession>
<protein>
    <submittedName>
        <fullName evidence="1">Uncharacterized protein</fullName>
    </submittedName>
</protein>
<reference evidence="1 2" key="1">
    <citation type="submission" date="2022-06" db="EMBL/GenBank/DDBJ databases">
        <title>Genomic Encyclopedia of Archaeal and Bacterial Type Strains, Phase II (KMG-II): from individual species to whole genera.</title>
        <authorList>
            <person name="Goeker M."/>
        </authorList>
    </citation>
    <scope>NUCLEOTIDE SEQUENCE [LARGE SCALE GENOMIC DNA]</scope>
    <source>
        <strain evidence="1 2">DSM 45037</strain>
    </source>
</reference>
<name>A0ABT1H0L6_9NOCA</name>
<sequence>MLLSYGVSVDPKATTNLVAVVRSDASGEVADLRVAFPKDPGREAVHVVNPADSDSPLASISGPRARREIRGGTGELIAQVSAQRAQSILRTLWVVTDPGGDEIFRMVERLGDGLWRRLVRPFPRALSEGATDLFGAILLAPLLIFLRAKPSCRMTIRDTDGQAVGSVVFASNARRPREDFSVELPIGDSTIGGVDAFTAALAAVTVMR</sequence>
<keyword evidence="2" id="KW-1185">Reference proteome</keyword>